<accession>A0A9I9CPW6</accession>
<protein>
    <submittedName>
        <fullName evidence="1">Uncharacterized protein</fullName>
    </submittedName>
</protein>
<organism evidence="1">
    <name type="scientific">Cucumis melo</name>
    <name type="common">Muskmelon</name>
    <dbReference type="NCBI Taxonomy" id="3656"/>
    <lineage>
        <taxon>Eukaryota</taxon>
        <taxon>Viridiplantae</taxon>
        <taxon>Streptophyta</taxon>
        <taxon>Embryophyta</taxon>
        <taxon>Tracheophyta</taxon>
        <taxon>Spermatophyta</taxon>
        <taxon>Magnoliopsida</taxon>
        <taxon>eudicotyledons</taxon>
        <taxon>Gunneridae</taxon>
        <taxon>Pentapetalae</taxon>
        <taxon>rosids</taxon>
        <taxon>fabids</taxon>
        <taxon>Cucurbitales</taxon>
        <taxon>Cucurbitaceae</taxon>
        <taxon>Benincaseae</taxon>
        <taxon>Cucumis</taxon>
    </lineage>
</organism>
<dbReference type="EnsemblPlants" id="MELO3C006806.2.1">
    <property type="protein sequence ID" value="MELO3C006806.2.1"/>
    <property type="gene ID" value="MELO3C006806.2"/>
</dbReference>
<sequence>MVVGDVVRKTTSEEELPDVENARCREFIILDTASRVLISRRISFRRRKHIILDNAIVCRE</sequence>
<reference evidence="1" key="1">
    <citation type="submission" date="2023-03" db="UniProtKB">
        <authorList>
            <consortium name="EnsemblPlants"/>
        </authorList>
    </citation>
    <scope>IDENTIFICATION</scope>
</reference>
<evidence type="ECO:0000313" key="1">
    <source>
        <dbReference type="EnsemblPlants" id="MELO3C006806.2.1"/>
    </source>
</evidence>
<proteinExistence type="predicted"/>
<name>A0A9I9CPW6_CUCME</name>
<dbReference type="Gramene" id="MELO3C006806.2.1">
    <property type="protein sequence ID" value="MELO3C006806.2.1"/>
    <property type="gene ID" value="MELO3C006806.2"/>
</dbReference>
<dbReference type="AlphaFoldDB" id="A0A9I9CPW6"/>